<dbReference type="InterPro" id="IPR050583">
    <property type="entry name" value="Mycobacterial_A85_antigen"/>
</dbReference>
<organism evidence="1 2">
    <name type="scientific">Clostridium disporicum</name>
    <dbReference type="NCBI Taxonomy" id="84024"/>
    <lineage>
        <taxon>Bacteria</taxon>
        <taxon>Bacillati</taxon>
        <taxon>Bacillota</taxon>
        <taxon>Clostridia</taxon>
        <taxon>Eubacteriales</taxon>
        <taxon>Clostridiaceae</taxon>
        <taxon>Clostridium</taxon>
    </lineage>
</organism>
<name>A0A174CRY3_9CLOT</name>
<dbReference type="RefSeq" id="WP_055276211.1">
    <property type="nucleotide sequence ID" value="NZ_CYZV01000015.1"/>
</dbReference>
<dbReference type="OrthoDB" id="9777383at2"/>
<dbReference type="EC" id="3.2.1.8" evidence="1"/>
<dbReference type="EMBL" id="CYZV01000015">
    <property type="protein sequence ID" value="CUO14558.1"/>
    <property type="molecule type" value="Genomic_DNA"/>
</dbReference>
<keyword evidence="1" id="KW-0119">Carbohydrate metabolism</keyword>
<dbReference type="PANTHER" id="PTHR48098:SF1">
    <property type="entry name" value="DIACYLGLYCEROL ACYLTRANSFERASE_MYCOLYLTRANSFERASE AG85A"/>
    <property type="match status" value="1"/>
</dbReference>
<gene>
    <name evidence="1" type="primary">xynZ1</name>
    <name evidence="1" type="ORF">ERS852470_01551</name>
</gene>
<dbReference type="InterPro" id="IPR029058">
    <property type="entry name" value="AB_hydrolase_fold"/>
</dbReference>
<dbReference type="Gene3D" id="3.40.50.1820">
    <property type="entry name" value="alpha/beta hydrolase"/>
    <property type="match status" value="1"/>
</dbReference>
<dbReference type="AlphaFoldDB" id="A0A174CRY3"/>
<keyword evidence="1" id="KW-0378">Hydrolase</keyword>
<protein>
    <submittedName>
        <fullName evidence="1">Endo-1,4-beta-xylanase Z</fullName>
        <ecNumber evidence="1">3.2.1.8</ecNumber>
    </submittedName>
</protein>
<dbReference type="Pfam" id="PF00756">
    <property type="entry name" value="Esterase"/>
    <property type="match status" value="1"/>
</dbReference>
<keyword evidence="1" id="KW-0326">Glycosidase</keyword>
<dbReference type="GO" id="GO:0045493">
    <property type="term" value="P:xylan catabolic process"/>
    <property type="evidence" value="ECO:0007669"/>
    <property type="project" value="UniProtKB-KW"/>
</dbReference>
<evidence type="ECO:0000313" key="2">
    <source>
        <dbReference type="Proteomes" id="UP000095558"/>
    </source>
</evidence>
<keyword evidence="1" id="KW-0858">Xylan degradation</keyword>
<dbReference type="InterPro" id="IPR000801">
    <property type="entry name" value="Esterase-like"/>
</dbReference>
<evidence type="ECO:0000313" key="1">
    <source>
        <dbReference type="EMBL" id="CUO14558.1"/>
    </source>
</evidence>
<dbReference type="Proteomes" id="UP000095558">
    <property type="component" value="Unassembled WGS sequence"/>
</dbReference>
<dbReference type="GO" id="GO:0031176">
    <property type="term" value="F:endo-1,4-beta-xylanase activity"/>
    <property type="evidence" value="ECO:0007669"/>
    <property type="project" value="UniProtKB-EC"/>
</dbReference>
<dbReference type="GO" id="GO:0016747">
    <property type="term" value="F:acyltransferase activity, transferring groups other than amino-acyl groups"/>
    <property type="evidence" value="ECO:0007669"/>
    <property type="project" value="TreeGrafter"/>
</dbReference>
<keyword evidence="1" id="KW-0624">Polysaccharide degradation</keyword>
<sequence>MKNEVNQYITPNGYDKLKENVDYGTISKIEYYSKTTETIRRANIWLPANYTENKKYPVLYLLHGIGGDENEWLLGKPEYILGNLISEKEANEMIVVFPNVRAREDDLGNPNDIFTLKHFKAFDNFINDLTNDLMPYIEKNYPIKIGRNNTAIAGLSMGGRESLYIGFTLCQTFGYIGAFCPAFGIFKYFNNGVSEEGLFTEESFRLPNNLKTLVMIVNGKNDNVVLNEPLRQHYVLVENNVNHIYYEIEGGHDFTVWNHGLYNFVKRIFK</sequence>
<proteinExistence type="predicted"/>
<dbReference type="PANTHER" id="PTHR48098">
    <property type="entry name" value="ENTEROCHELIN ESTERASE-RELATED"/>
    <property type="match status" value="1"/>
</dbReference>
<reference evidence="1 2" key="1">
    <citation type="submission" date="2015-09" db="EMBL/GenBank/DDBJ databases">
        <authorList>
            <consortium name="Pathogen Informatics"/>
        </authorList>
    </citation>
    <scope>NUCLEOTIDE SEQUENCE [LARGE SCALE GENOMIC DNA]</scope>
    <source>
        <strain evidence="1 2">2789STDY5834855</strain>
    </source>
</reference>
<dbReference type="SUPFAM" id="SSF53474">
    <property type="entry name" value="alpha/beta-Hydrolases"/>
    <property type="match status" value="1"/>
</dbReference>
<accession>A0A174CRY3</accession>